<organism evidence="3 4">
    <name type="scientific">Fictibacillus macauensis ZFHKF-1</name>
    <dbReference type="NCBI Taxonomy" id="1196324"/>
    <lineage>
        <taxon>Bacteria</taxon>
        <taxon>Bacillati</taxon>
        <taxon>Bacillota</taxon>
        <taxon>Bacilli</taxon>
        <taxon>Bacillales</taxon>
        <taxon>Fictibacillaceae</taxon>
        <taxon>Fictibacillus</taxon>
    </lineage>
</organism>
<dbReference type="Pfam" id="PF09990">
    <property type="entry name" value="DUF2231"/>
    <property type="match status" value="1"/>
</dbReference>
<comment type="caution">
    <text evidence="3">The sequence shown here is derived from an EMBL/GenBank/DDBJ whole genome shotgun (WGS) entry which is preliminary data.</text>
</comment>
<dbReference type="PATRIC" id="fig|1196324.3.peg.134"/>
<feature type="transmembrane region" description="Helical" evidence="1">
    <location>
        <begin position="80"/>
        <end position="98"/>
    </location>
</feature>
<gene>
    <name evidence="3" type="ORF">A374_00684</name>
</gene>
<protein>
    <recommendedName>
        <fullName evidence="2">DUF2231 domain-containing protein</fullName>
    </recommendedName>
</protein>
<feature type="transmembrane region" description="Helical" evidence="1">
    <location>
        <begin position="39"/>
        <end position="59"/>
    </location>
</feature>
<dbReference type="RefSeq" id="WP_007200243.1">
    <property type="nucleotide sequence ID" value="NZ_AKKV01000006.1"/>
</dbReference>
<dbReference type="eggNOG" id="COG4244">
    <property type="taxonomic scope" value="Bacteria"/>
</dbReference>
<feature type="transmembrane region" description="Helical" evidence="1">
    <location>
        <begin position="104"/>
        <end position="124"/>
    </location>
</feature>
<reference evidence="3 4" key="1">
    <citation type="journal article" date="2012" name="J. Bacteriol.">
        <title>Genome of Bacillus macauensis ZFHKF-1, a Long-Chain-Forming Bacterium.</title>
        <authorList>
            <person name="Cai L."/>
            <person name="Zhang T."/>
        </authorList>
    </citation>
    <scope>NUCLEOTIDE SEQUENCE [LARGE SCALE GENOMIC DNA]</scope>
    <source>
        <strain evidence="3 4">ZFHKF-1</strain>
    </source>
</reference>
<dbReference type="STRING" id="1196324.A374_00684"/>
<keyword evidence="1" id="KW-1133">Transmembrane helix</keyword>
<dbReference type="EMBL" id="AKKV01000006">
    <property type="protein sequence ID" value="EIT87342.1"/>
    <property type="molecule type" value="Genomic_DNA"/>
</dbReference>
<evidence type="ECO:0000259" key="2">
    <source>
        <dbReference type="Pfam" id="PF09990"/>
    </source>
</evidence>
<keyword evidence="1" id="KW-0472">Membrane</keyword>
<evidence type="ECO:0000313" key="4">
    <source>
        <dbReference type="Proteomes" id="UP000004080"/>
    </source>
</evidence>
<accession>I8AMV1</accession>
<feature type="domain" description="DUF2231" evidence="2">
    <location>
        <begin position="4"/>
        <end position="135"/>
    </location>
</feature>
<dbReference type="InterPro" id="IPR019251">
    <property type="entry name" value="DUF2231_TM"/>
</dbReference>
<evidence type="ECO:0000313" key="3">
    <source>
        <dbReference type="EMBL" id="EIT87342.1"/>
    </source>
</evidence>
<keyword evidence="1" id="KW-0812">Transmembrane</keyword>
<dbReference type="Proteomes" id="UP000004080">
    <property type="component" value="Unassembled WGS sequence"/>
</dbReference>
<dbReference type="AlphaFoldDB" id="I8AMV1"/>
<proteinExistence type="predicted"/>
<dbReference type="OrthoDB" id="2873672at2"/>
<name>I8AMV1_9BACL</name>
<sequence length="145" mass="15906">MFSPAHPILVHFPIALLTFGVLAQLIALWRKDFWDQAAFFLLATGFFTGILAYISGDGVKHFARNEMGTSAHSIIHTHENFALATLFLFGAVVFLKLLHRVKLLPSLTIVVVVLILAGFVTLSITGHYGGKMVYHPEQIKAASSS</sequence>
<evidence type="ECO:0000256" key="1">
    <source>
        <dbReference type="SAM" id="Phobius"/>
    </source>
</evidence>
<keyword evidence="4" id="KW-1185">Reference proteome</keyword>